<organism evidence="11 12">
    <name type="scientific">Boletus edulis BED1</name>
    <dbReference type="NCBI Taxonomy" id="1328754"/>
    <lineage>
        <taxon>Eukaryota</taxon>
        <taxon>Fungi</taxon>
        <taxon>Dikarya</taxon>
        <taxon>Basidiomycota</taxon>
        <taxon>Agaricomycotina</taxon>
        <taxon>Agaricomycetes</taxon>
        <taxon>Agaricomycetidae</taxon>
        <taxon>Boletales</taxon>
        <taxon>Boletineae</taxon>
        <taxon>Boletaceae</taxon>
        <taxon>Boletoideae</taxon>
        <taxon>Boletus</taxon>
    </lineage>
</organism>
<dbReference type="AlphaFoldDB" id="A0AAD4GE43"/>
<comment type="similarity">
    <text evidence="2 8">Belongs to the class-IV pyridoxal-phosphate-dependent aminotransferase family.</text>
</comment>
<dbReference type="InterPro" id="IPR005786">
    <property type="entry name" value="B_amino_transII"/>
</dbReference>
<dbReference type="PROSITE" id="PS00770">
    <property type="entry name" value="AA_TRANSFER_CLASS_4"/>
    <property type="match status" value="1"/>
</dbReference>
<evidence type="ECO:0000256" key="1">
    <source>
        <dbReference type="ARBA" id="ARBA00001933"/>
    </source>
</evidence>
<dbReference type="GO" id="GO:0005739">
    <property type="term" value="C:mitochondrion"/>
    <property type="evidence" value="ECO:0007669"/>
    <property type="project" value="TreeGrafter"/>
</dbReference>
<dbReference type="PANTHER" id="PTHR11825">
    <property type="entry name" value="SUBGROUP IIII AMINOTRANSFERASE"/>
    <property type="match status" value="1"/>
</dbReference>
<dbReference type="GO" id="GO:0004084">
    <property type="term" value="F:branched-chain-amino-acid transaminase activity"/>
    <property type="evidence" value="ECO:0007669"/>
    <property type="project" value="UniProtKB-EC"/>
</dbReference>
<comment type="catalytic activity">
    <reaction evidence="10">
        <text>L-valine + 2-oxoglutarate = 3-methyl-2-oxobutanoate + L-glutamate</text>
        <dbReference type="Rhea" id="RHEA:24813"/>
        <dbReference type="ChEBI" id="CHEBI:11851"/>
        <dbReference type="ChEBI" id="CHEBI:16810"/>
        <dbReference type="ChEBI" id="CHEBI:29985"/>
        <dbReference type="ChEBI" id="CHEBI:57762"/>
        <dbReference type="EC" id="2.6.1.42"/>
    </reaction>
</comment>
<reference evidence="11" key="1">
    <citation type="submission" date="2019-10" db="EMBL/GenBank/DDBJ databases">
        <authorList>
            <consortium name="DOE Joint Genome Institute"/>
            <person name="Kuo A."/>
            <person name="Miyauchi S."/>
            <person name="Kiss E."/>
            <person name="Drula E."/>
            <person name="Kohler A."/>
            <person name="Sanchez-Garcia M."/>
            <person name="Andreopoulos B."/>
            <person name="Barry K.W."/>
            <person name="Bonito G."/>
            <person name="Buee M."/>
            <person name="Carver A."/>
            <person name="Chen C."/>
            <person name="Cichocki N."/>
            <person name="Clum A."/>
            <person name="Culley D."/>
            <person name="Crous P.W."/>
            <person name="Fauchery L."/>
            <person name="Girlanda M."/>
            <person name="Hayes R."/>
            <person name="Keri Z."/>
            <person name="LaButti K."/>
            <person name="Lipzen A."/>
            <person name="Lombard V."/>
            <person name="Magnuson J."/>
            <person name="Maillard F."/>
            <person name="Morin E."/>
            <person name="Murat C."/>
            <person name="Nolan M."/>
            <person name="Ohm R."/>
            <person name="Pangilinan J."/>
            <person name="Pereira M."/>
            <person name="Perotto S."/>
            <person name="Peter M."/>
            <person name="Riley R."/>
            <person name="Sitrit Y."/>
            <person name="Stielow B."/>
            <person name="Szollosi G."/>
            <person name="Zifcakova L."/>
            <person name="Stursova M."/>
            <person name="Spatafora J.W."/>
            <person name="Tedersoo L."/>
            <person name="Vaario L.-M."/>
            <person name="Yamada A."/>
            <person name="Yan M."/>
            <person name="Wang P."/>
            <person name="Xu J."/>
            <person name="Bruns T."/>
            <person name="Baldrian P."/>
            <person name="Vilgalys R."/>
            <person name="Henrissat B."/>
            <person name="Grigoriev I.V."/>
            <person name="Hibbett D."/>
            <person name="Nagy L.G."/>
            <person name="Martin F.M."/>
        </authorList>
    </citation>
    <scope>NUCLEOTIDE SEQUENCE</scope>
    <source>
        <strain evidence="11">BED1</strain>
    </source>
</reference>
<comment type="catalytic activity">
    <reaction evidence="10">
        <text>L-leucine + 2-oxoglutarate = 4-methyl-2-oxopentanoate + L-glutamate</text>
        <dbReference type="Rhea" id="RHEA:18321"/>
        <dbReference type="ChEBI" id="CHEBI:16810"/>
        <dbReference type="ChEBI" id="CHEBI:17865"/>
        <dbReference type="ChEBI" id="CHEBI:29985"/>
        <dbReference type="ChEBI" id="CHEBI:57427"/>
        <dbReference type="EC" id="2.6.1.42"/>
    </reaction>
</comment>
<evidence type="ECO:0000256" key="6">
    <source>
        <dbReference type="ARBA" id="ARBA00022898"/>
    </source>
</evidence>
<dbReference type="EMBL" id="WHUW01000014">
    <property type="protein sequence ID" value="KAF8439364.1"/>
    <property type="molecule type" value="Genomic_DNA"/>
</dbReference>
<dbReference type="SUPFAM" id="SSF56752">
    <property type="entry name" value="D-aminoacid aminotransferase-like PLP-dependent enzymes"/>
    <property type="match status" value="1"/>
</dbReference>
<evidence type="ECO:0000256" key="8">
    <source>
        <dbReference type="RuleBase" id="RU004106"/>
    </source>
</evidence>
<dbReference type="GO" id="GO:0009098">
    <property type="term" value="P:L-leucine biosynthetic process"/>
    <property type="evidence" value="ECO:0007669"/>
    <property type="project" value="TreeGrafter"/>
</dbReference>
<dbReference type="Pfam" id="PF01063">
    <property type="entry name" value="Aminotran_4"/>
    <property type="match status" value="1"/>
</dbReference>
<keyword evidence="6 9" id="KW-0663">Pyridoxal phosphate</keyword>
<dbReference type="InterPro" id="IPR043131">
    <property type="entry name" value="BCAT-like_N"/>
</dbReference>
<dbReference type="Proteomes" id="UP001194468">
    <property type="component" value="Unassembled WGS sequence"/>
</dbReference>
<keyword evidence="3 10" id="KW-0032">Aminotransferase</keyword>
<evidence type="ECO:0000313" key="11">
    <source>
        <dbReference type="EMBL" id="KAF8439364.1"/>
    </source>
</evidence>
<proteinExistence type="inferred from homology"/>
<dbReference type="PANTHER" id="PTHR11825:SF44">
    <property type="entry name" value="BRANCHED-CHAIN-AMINO-ACID AMINOTRANSFERASE"/>
    <property type="match status" value="1"/>
</dbReference>
<evidence type="ECO:0000256" key="4">
    <source>
        <dbReference type="ARBA" id="ARBA00022605"/>
    </source>
</evidence>
<keyword evidence="4 10" id="KW-0028">Amino-acid biosynthesis</keyword>
<dbReference type="InterPro" id="IPR036038">
    <property type="entry name" value="Aminotransferase-like"/>
</dbReference>
<evidence type="ECO:0000256" key="2">
    <source>
        <dbReference type="ARBA" id="ARBA00009320"/>
    </source>
</evidence>
<comment type="catalytic activity">
    <reaction evidence="10">
        <text>L-isoleucine + 2-oxoglutarate = (S)-3-methyl-2-oxopentanoate + L-glutamate</text>
        <dbReference type="Rhea" id="RHEA:24801"/>
        <dbReference type="ChEBI" id="CHEBI:16810"/>
        <dbReference type="ChEBI" id="CHEBI:29985"/>
        <dbReference type="ChEBI" id="CHEBI:35146"/>
        <dbReference type="ChEBI" id="CHEBI:58045"/>
        <dbReference type="EC" id="2.6.1.42"/>
    </reaction>
</comment>
<dbReference type="InterPro" id="IPR001544">
    <property type="entry name" value="Aminotrans_IV"/>
</dbReference>
<dbReference type="InterPro" id="IPR043132">
    <property type="entry name" value="BCAT-like_C"/>
</dbReference>
<dbReference type="Gene3D" id="3.20.10.10">
    <property type="entry name" value="D-amino Acid Aminotransferase, subunit A, domain 2"/>
    <property type="match status" value="1"/>
</dbReference>
<reference evidence="11" key="2">
    <citation type="journal article" date="2020" name="Nat. Commun.">
        <title>Large-scale genome sequencing of mycorrhizal fungi provides insights into the early evolution of symbiotic traits.</title>
        <authorList>
            <person name="Miyauchi S."/>
            <person name="Kiss E."/>
            <person name="Kuo A."/>
            <person name="Drula E."/>
            <person name="Kohler A."/>
            <person name="Sanchez-Garcia M."/>
            <person name="Morin E."/>
            <person name="Andreopoulos B."/>
            <person name="Barry K.W."/>
            <person name="Bonito G."/>
            <person name="Buee M."/>
            <person name="Carver A."/>
            <person name="Chen C."/>
            <person name="Cichocki N."/>
            <person name="Clum A."/>
            <person name="Culley D."/>
            <person name="Crous P.W."/>
            <person name="Fauchery L."/>
            <person name="Girlanda M."/>
            <person name="Hayes R.D."/>
            <person name="Keri Z."/>
            <person name="LaButti K."/>
            <person name="Lipzen A."/>
            <person name="Lombard V."/>
            <person name="Magnuson J."/>
            <person name="Maillard F."/>
            <person name="Murat C."/>
            <person name="Nolan M."/>
            <person name="Ohm R.A."/>
            <person name="Pangilinan J."/>
            <person name="Pereira M.F."/>
            <person name="Perotto S."/>
            <person name="Peter M."/>
            <person name="Pfister S."/>
            <person name="Riley R."/>
            <person name="Sitrit Y."/>
            <person name="Stielow J.B."/>
            <person name="Szollosi G."/>
            <person name="Zifcakova L."/>
            <person name="Stursova M."/>
            <person name="Spatafora J.W."/>
            <person name="Tedersoo L."/>
            <person name="Vaario L.M."/>
            <person name="Yamada A."/>
            <person name="Yan M."/>
            <person name="Wang P."/>
            <person name="Xu J."/>
            <person name="Bruns T."/>
            <person name="Baldrian P."/>
            <person name="Vilgalys R."/>
            <person name="Dunand C."/>
            <person name="Henrissat B."/>
            <person name="Grigoriev I.V."/>
            <person name="Hibbett D."/>
            <person name="Nagy L.G."/>
            <person name="Martin F.M."/>
        </authorList>
    </citation>
    <scope>NUCLEOTIDE SEQUENCE</scope>
    <source>
        <strain evidence="11">BED1</strain>
    </source>
</reference>
<protein>
    <recommendedName>
        <fullName evidence="10">Branched-chain-amino-acid aminotransferase</fullName>
        <ecNumber evidence="10">2.6.1.42</ecNumber>
    </recommendedName>
</protein>
<comment type="cofactor">
    <cofactor evidence="1 9">
        <name>pyridoxal 5'-phosphate</name>
        <dbReference type="ChEBI" id="CHEBI:597326"/>
    </cofactor>
</comment>
<evidence type="ECO:0000256" key="3">
    <source>
        <dbReference type="ARBA" id="ARBA00022576"/>
    </source>
</evidence>
<dbReference type="InterPro" id="IPR018300">
    <property type="entry name" value="Aminotrans_IV_CS"/>
</dbReference>
<keyword evidence="12" id="KW-1185">Reference proteome</keyword>
<evidence type="ECO:0000256" key="9">
    <source>
        <dbReference type="RuleBase" id="RU004516"/>
    </source>
</evidence>
<evidence type="ECO:0000256" key="10">
    <source>
        <dbReference type="RuleBase" id="RU004517"/>
    </source>
</evidence>
<keyword evidence="5 10" id="KW-0808">Transferase</keyword>
<gene>
    <name evidence="11" type="ORF">L210DRAFT_3504486</name>
</gene>
<keyword evidence="7 10" id="KW-0100">Branched-chain amino acid biosynthesis</keyword>
<evidence type="ECO:0000256" key="7">
    <source>
        <dbReference type="ARBA" id="ARBA00023304"/>
    </source>
</evidence>
<evidence type="ECO:0000313" key="12">
    <source>
        <dbReference type="Proteomes" id="UP001194468"/>
    </source>
</evidence>
<name>A0AAD4GE43_BOLED</name>
<sequence>MSGSWTALAPDWPTYLQSDPEFPAKNVLSSCRNQRHIMGHVNVRMDDKGVHALFFPFVSEARTMILNTSKPNGYAGTPCGVRAHEPEEPEESLARLDISKLTIRLTDAPKPLPDLKTLVFGVSFSDHMATTSFHPATGWSTPEIKPYAPLTLDPASSCFQYGCNVFEGMKAYLGPDSKARLFRPELNMRRLERSMERLALPPINGDAVLELIKRFVQIEKRWIPKLPGYSFYLRPTVIGTRAELGPAASDQAVLYIIACPSGPYWSHPASLLAVNDTVRAWPGGTGGHKVGGNYSPGFLPQREASAQGYNQVLWLFGEEQRVMEAGAMNVFVVVRRADGDGLDVLTPPLDGMILPGVTRASCLELAADPTFHAHISIDGSIEGTTLYPGERVFTLSDLERWSTSGDLVEFLCVGTAAVVAAVHDIGFDGRVVVRVPTYPDDPNGLGPVGRALREQILAVQEGRKEYKGWGVVCE</sequence>
<evidence type="ECO:0000256" key="5">
    <source>
        <dbReference type="ARBA" id="ARBA00022679"/>
    </source>
</evidence>
<dbReference type="Gene3D" id="3.30.470.10">
    <property type="match status" value="1"/>
</dbReference>
<dbReference type="EC" id="2.6.1.42" evidence="10"/>
<comment type="caution">
    <text evidence="11">The sequence shown here is derived from an EMBL/GenBank/DDBJ whole genome shotgun (WGS) entry which is preliminary data.</text>
</comment>
<dbReference type="GO" id="GO:0009099">
    <property type="term" value="P:L-valine biosynthetic process"/>
    <property type="evidence" value="ECO:0007669"/>
    <property type="project" value="TreeGrafter"/>
</dbReference>
<accession>A0AAD4GE43</accession>